<gene>
    <name evidence="2" type="primary">RvY_08696</name>
    <name evidence="2" type="synonym">RvY_08696.1</name>
    <name evidence="2" type="ORF">RvY_08696-1</name>
</gene>
<keyword evidence="3" id="KW-1185">Reference proteome</keyword>
<evidence type="ECO:0000256" key="1">
    <source>
        <dbReference type="SAM" id="MobiDB-lite"/>
    </source>
</evidence>
<dbReference type="Proteomes" id="UP000186922">
    <property type="component" value="Unassembled WGS sequence"/>
</dbReference>
<name>A0A1D1VFY0_RAMVA</name>
<reference evidence="2 3" key="1">
    <citation type="journal article" date="2016" name="Nat. Commun.">
        <title>Extremotolerant tardigrade genome and improved radiotolerance of human cultured cells by tardigrade-unique protein.</title>
        <authorList>
            <person name="Hashimoto T."/>
            <person name="Horikawa D.D."/>
            <person name="Saito Y."/>
            <person name="Kuwahara H."/>
            <person name="Kozuka-Hata H."/>
            <person name="Shin-I T."/>
            <person name="Minakuchi Y."/>
            <person name="Ohishi K."/>
            <person name="Motoyama A."/>
            <person name="Aizu T."/>
            <person name="Enomoto A."/>
            <person name="Kondo K."/>
            <person name="Tanaka S."/>
            <person name="Hara Y."/>
            <person name="Koshikawa S."/>
            <person name="Sagara H."/>
            <person name="Miura T."/>
            <person name="Yokobori S."/>
            <person name="Miyagawa K."/>
            <person name="Suzuki Y."/>
            <person name="Kubo T."/>
            <person name="Oyama M."/>
            <person name="Kohara Y."/>
            <person name="Fujiyama A."/>
            <person name="Arakawa K."/>
            <person name="Katayama T."/>
            <person name="Toyoda A."/>
            <person name="Kunieda T."/>
        </authorList>
    </citation>
    <scope>NUCLEOTIDE SEQUENCE [LARGE SCALE GENOMIC DNA]</scope>
    <source>
        <strain evidence="2 3">YOKOZUNA-1</strain>
    </source>
</reference>
<evidence type="ECO:0000313" key="3">
    <source>
        <dbReference type="Proteomes" id="UP000186922"/>
    </source>
</evidence>
<feature type="compositionally biased region" description="Polar residues" evidence="1">
    <location>
        <begin position="37"/>
        <end position="49"/>
    </location>
</feature>
<feature type="region of interest" description="Disordered" evidence="1">
    <location>
        <begin position="1"/>
        <end position="51"/>
    </location>
</feature>
<dbReference type="EMBL" id="BDGG01000004">
    <property type="protein sequence ID" value="GAU97388.1"/>
    <property type="molecule type" value="Genomic_DNA"/>
</dbReference>
<sequence length="126" mass="14151">MVRQGPRSRPPQARGRKWTRRRDCRILGGSSSSFSSPKTNQLSTPSVWSSKHRSSFTRLATVAAVPLQAFPSALPTSPTAQVEQGRKAHIVLSRWTCPDFGIFLLDHTGLQYDEVKDRMELWIALC</sequence>
<dbReference type="AlphaFoldDB" id="A0A1D1VFY0"/>
<organism evidence="2 3">
    <name type="scientific">Ramazzottius varieornatus</name>
    <name type="common">Water bear</name>
    <name type="synonym">Tardigrade</name>
    <dbReference type="NCBI Taxonomy" id="947166"/>
    <lineage>
        <taxon>Eukaryota</taxon>
        <taxon>Metazoa</taxon>
        <taxon>Ecdysozoa</taxon>
        <taxon>Tardigrada</taxon>
        <taxon>Eutardigrada</taxon>
        <taxon>Parachela</taxon>
        <taxon>Hypsibioidea</taxon>
        <taxon>Ramazzottiidae</taxon>
        <taxon>Ramazzottius</taxon>
    </lineage>
</organism>
<protein>
    <submittedName>
        <fullName evidence="2">Uncharacterized protein</fullName>
    </submittedName>
</protein>
<feature type="compositionally biased region" description="Basic residues" evidence="1">
    <location>
        <begin position="14"/>
        <end position="23"/>
    </location>
</feature>
<accession>A0A1D1VFY0</accession>
<comment type="caution">
    <text evidence="2">The sequence shown here is derived from an EMBL/GenBank/DDBJ whole genome shotgun (WGS) entry which is preliminary data.</text>
</comment>
<evidence type="ECO:0000313" key="2">
    <source>
        <dbReference type="EMBL" id="GAU97388.1"/>
    </source>
</evidence>
<proteinExistence type="predicted"/>